<dbReference type="GO" id="GO:0051301">
    <property type="term" value="P:cell division"/>
    <property type="evidence" value="ECO:0007669"/>
    <property type="project" value="UniProtKB-KW"/>
</dbReference>
<dbReference type="GO" id="GO:0071555">
    <property type="term" value="P:cell wall organization"/>
    <property type="evidence" value="ECO:0007669"/>
    <property type="project" value="UniProtKB-KW"/>
</dbReference>
<reference evidence="23 24" key="1">
    <citation type="submission" date="2008-10" db="EMBL/GenBank/DDBJ databases">
        <authorList>
            <person name="Qin X."/>
            <person name="Bachman B."/>
            <person name="Battles P."/>
            <person name="Bell A."/>
            <person name="Bess C."/>
            <person name="Bickham C."/>
            <person name="Chaboub L."/>
            <person name="Chen D."/>
            <person name="Coyle M."/>
            <person name="Deiros D.R."/>
            <person name="Dinh H."/>
            <person name="Forbes L."/>
            <person name="Fowler G."/>
            <person name="Francisco L."/>
            <person name="Fu Q."/>
            <person name="Gubbala S."/>
            <person name="Hale W."/>
            <person name="Han Y."/>
            <person name="Hemphill L."/>
            <person name="Highlander S.K."/>
            <person name="Hirani K."/>
            <person name="Hogues M."/>
            <person name="Jackson L."/>
            <person name="Jakkamsetti A."/>
            <person name="Javaid M."/>
            <person name="Jiang H."/>
            <person name="Korchina V."/>
            <person name="Kovar C."/>
            <person name="Lara F."/>
            <person name="Lee S."/>
            <person name="Mata R."/>
            <person name="Mathew T."/>
            <person name="Moen C."/>
            <person name="Morales K."/>
            <person name="Munidasa M."/>
            <person name="Nazareth L."/>
            <person name="Ngo R."/>
            <person name="Nguyen L."/>
            <person name="Okwuonu G."/>
            <person name="Ongeri F."/>
            <person name="Patil S."/>
            <person name="Petrosino J."/>
            <person name="Pham C."/>
            <person name="Pham P."/>
            <person name="Pu L.-L."/>
            <person name="Puazo M."/>
            <person name="Raj R."/>
            <person name="Reid J."/>
            <person name="Rouhana J."/>
            <person name="Saada N."/>
            <person name="Shang Y."/>
            <person name="Simmons D."/>
            <person name="Thornton R."/>
            <person name="Warren J."/>
            <person name="Weissenberger G."/>
            <person name="Zhang J."/>
            <person name="Zhang L."/>
            <person name="Zhou C."/>
            <person name="Zhu D."/>
            <person name="Muzny D."/>
            <person name="Worley K."/>
            <person name="Gibbs R."/>
        </authorList>
    </citation>
    <scope>NUCLEOTIDE SEQUENCE [LARGE SCALE GENOMIC DNA]</scope>
    <source>
        <strain evidence="23 24">ATCC 51172</strain>
    </source>
</reference>
<evidence type="ECO:0000256" key="7">
    <source>
        <dbReference type="ARBA" id="ARBA00022490"/>
    </source>
</evidence>
<keyword evidence="9 19" id="KW-0132">Cell division</keyword>
<dbReference type="SUPFAM" id="SSF51984">
    <property type="entry name" value="MurCD N-terminal domain"/>
    <property type="match status" value="1"/>
</dbReference>
<evidence type="ECO:0000256" key="11">
    <source>
        <dbReference type="ARBA" id="ARBA00022840"/>
    </source>
</evidence>
<evidence type="ECO:0000256" key="9">
    <source>
        <dbReference type="ARBA" id="ARBA00022618"/>
    </source>
</evidence>
<evidence type="ECO:0000256" key="6">
    <source>
        <dbReference type="ARBA" id="ARBA00015655"/>
    </source>
</evidence>
<sequence length="449" mass="50681">MSNKFGGNTMKKVLVYGLGVTGISSVKALDKLGYEVYTYDKNKKNIDELEGYKYSPISDGKFGKYDFVLKSPGIKPTDDIVQILEKDNEIISDIEVSQRLFPDREKIAITGTNGKTSTTSMVAHILNECGKPAYAVGNIGEGVLWQMYEKKGVFVEELSSFQLHDTQAYKPHIGAILNIKEDHIDWHGSFDDYINSKLKLAANQDQGDYLVINHEDEISQKHIKDFKAQIYEFSSQNIVDRGLFLEGNKICLRNGGCVIEEILDVRDLSVIGRHNYENVMAAILLTYLYGLNLSEIIKAIKTFKSIAHRLEYVRTLSGIDFYNDSKGTNVDSSVKAIESFDRPILIIAGGYDKHIDYTDFVKAFRKNGKLMVIMGATKEKLKALCEKYDIKYILVKDMNEAINTAYSKGENGDVVLLSPASASWDMYKSFEVRGDEFKDLVNRLEEKCE</sequence>
<dbReference type="Gene3D" id="3.40.1190.10">
    <property type="entry name" value="Mur-like, catalytic domain"/>
    <property type="match status" value="1"/>
</dbReference>
<evidence type="ECO:0000256" key="14">
    <source>
        <dbReference type="ARBA" id="ARBA00023306"/>
    </source>
</evidence>
<dbReference type="SUPFAM" id="SSF53244">
    <property type="entry name" value="MurD-like peptide ligases, peptide-binding domain"/>
    <property type="match status" value="1"/>
</dbReference>
<dbReference type="InterPro" id="IPR018109">
    <property type="entry name" value="Folylpolyglutamate_synth_CS"/>
</dbReference>
<feature type="domain" description="Mur ligase C-terminal" evidence="21">
    <location>
        <begin position="308"/>
        <end position="420"/>
    </location>
</feature>
<dbReference type="PANTHER" id="PTHR43692">
    <property type="entry name" value="UDP-N-ACETYLMURAMOYLALANINE--D-GLUTAMATE LIGASE"/>
    <property type="match status" value="1"/>
</dbReference>
<name>C2BIC7_9FIRM</name>
<evidence type="ECO:0000256" key="1">
    <source>
        <dbReference type="ARBA" id="ARBA00002734"/>
    </source>
</evidence>
<evidence type="ECO:0000256" key="20">
    <source>
        <dbReference type="RuleBase" id="RU003664"/>
    </source>
</evidence>
<dbReference type="GO" id="GO:0008764">
    <property type="term" value="F:UDP-N-acetylmuramoylalanine-D-glutamate ligase activity"/>
    <property type="evidence" value="ECO:0007669"/>
    <property type="project" value="UniProtKB-UniRule"/>
</dbReference>
<feature type="binding site" evidence="19">
    <location>
        <begin position="111"/>
        <end position="117"/>
    </location>
    <ligand>
        <name>ATP</name>
        <dbReference type="ChEBI" id="CHEBI:30616"/>
    </ligand>
</feature>
<evidence type="ECO:0000256" key="15">
    <source>
        <dbReference type="ARBA" id="ARBA00023316"/>
    </source>
</evidence>
<keyword evidence="8 19" id="KW-0436">Ligase</keyword>
<evidence type="ECO:0000256" key="4">
    <source>
        <dbReference type="ARBA" id="ARBA00010416"/>
    </source>
</evidence>
<dbReference type="InterPro" id="IPR004101">
    <property type="entry name" value="Mur_ligase_C"/>
</dbReference>
<protein>
    <recommendedName>
        <fullName evidence="6 19">UDP-N-acetylmuramoylalanine--D-glutamate ligase</fullName>
        <ecNumber evidence="5 19">6.3.2.9</ecNumber>
    </recommendedName>
    <alternativeName>
        <fullName evidence="17 19">D-glutamic acid-adding enzyme</fullName>
    </alternativeName>
    <alternativeName>
        <fullName evidence="16 19">UDP-N-acetylmuramoyl-L-alanyl-D-glutamate synthetase</fullName>
    </alternativeName>
</protein>
<comment type="catalytic activity">
    <reaction evidence="18 19 20">
        <text>UDP-N-acetyl-alpha-D-muramoyl-L-alanine + D-glutamate + ATP = UDP-N-acetyl-alpha-D-muramoyl-L-alanyl-D-glutamate + ADP + phosphate + H(+)</text>
        <dbReference type="Rhea" id="RHEA:16429"/>
        <dbReference type="ChEBI" id="CHEBI:15378"/>
        <dbReference type="ChEBI" id="CHEBI:29986"/>
        <dbReference type="ChEBI" id="CHEBI:30616"/>
        <dbReference type="ChEBI" id="CHEBI:43474"/>
        <dbReference type="ChEBI" id="CHEBI:83898"/>
        <dbReference type="ChEBI" id="CHEBI:83900"/>
        <dbReference type="ChEBI" id="CHEBI:456216"/>
        <dbReference type="EC" id="6.3.2.9"/>
    </reaction>
</comment>
<gene>
    <name evidence="19 23" type="primary">murD</name>
    <name evidence="23" type="ORF">HMPREF0072_2097</name>
</gene>
<comment type="caution">
    <text evidence="23">The sequence shown here is derived from an EMBL/GenBank/DDBJ whole genome shotgun (WGS) entry which is preliminary data.</text>
</comment>
<dbReference type="NCBIfam" id="TIGR01087">
    <property type="entry name" value="murD"/>
    <property type="match status" value="1"/>
</dbReference>
<organism evidence="23 24">
    <name type="scientific">Anaerococcus lactolyticus ATCC 51172</name>
    <dbReference type="NCBI Taxonomy" id="525254"/>
    <lineage>
        <taxon>Bacteria</taxon>
        <taxon>Bacillati</taxon>
        <taxon>Bacillota</taxon>
        <taxon>Tissierellia</taxon>
        <taxon>Tissierellales</taxon>
        <taxon>Peptoniphilaceae</taxon>
        <taxon>Anaerococcus</taxon>
    </lineage>
</organism>
<dbReference type="GO" id="GO:0009252">
    <property type="term" value="P:peptidoglycan biosynthetic process"/>
    <property type="evidence" value="ECO:0007669"/>
    <property type="project" value="UniProtKB-UniRule"/>
</dbReference>
<proteinExistence type="inferred from homology"/>
<dbReference type="Pfam" id="PF02875">
    <property type="entry name" value="Mur_ligase_C"/>
    <property type="match status" value="1"/>
</dbReference>
<comment type="function">
    <text evidence="1 19 20">Cell wall formation. Catalyzes the addition of glutamate to the nucleotide precursor UDP-N-acetylmuramoyl-L-alanine (UMA).</text>
</comment>
<dbReference type="PANTHER" id="PTHR43692:SF1">
    <property type="entry name" value="UDP-N-ACETYLMURAMOYLALANINE--D-GLUTAMATE LIGASE"/>
    <property type="match status" value="1"/>
</dbReference>
<dbReference type="InterPro" id="IPR005762">
    <property type="entry name" value="MurD"/>
</dbReference>
<dbReference type="HAMAP" id="MF_00639">
    <property type="entry name" value="MurD"/>
    <property type="match status" value="1"/>
</dbReference>
<dbReference type="InterPro" id="IPR036615">
    <property type="entry name" value="Mur_ligase_C_dom_sf"/>
</dbReference>
<evidence type="ECO:0000259" key="21">
    <source>
        <dbReference type="Pfam" id="PF02875"/>
    </source>
</evidence>
<dbReference type="GO" id="GO:0005524">
    <property type="term" value="F:ATP binding"/>
    <property type="evidence" value="ECO:0007669"/>
    <property type="project" value="UniProtKB-UniRule"/>
</dbReference>
<dbReference type="Pfam" id="PF08245">
    <property type="entry name" value="Mur_ligase_M"/>
    <property type="match status" value="1"/>
</dbReference>
<evidence type="ECO:0000313" key="24">
    <source>
        <dbReference type="Proteomes" id="UP000005984"/>
    </source>
</evidence>
<evidence type="ECO:0000259" key="22">
    <source>
        <dbReference type="Pfam" id="PF08245"/>
    </source>
</evidence>
<evidence type="ECO:0000256" key="17">
    <source>
        <dbReference type="ARBA" id="ARBA00032324"/>
    </source>
</evidence>
<keyword evidence="11 19" id="KW-0067">ATP-binding</keyword>
<keyword evidence="15 19" id="KW-0961">Cell wall biogenesis/degradation</keyword>
<dbReference type="STRING" id="525254.HMPREF0072_2097"/>
<evidence type="ECO:0000256" key="10">
    <source>
        <dbReference type="ARBA" id="ARBA00022741"/>
    </source>
</evidence>
<comment type="pathway">
    <text evidence="3 19 20">Cell wall biogenesis; peptidoglycan biosynthesis.</text>
</comment>
<dbReference type="SUPFAM" id="SSF53623">
    <property type="entry name" value="MurD-like peptide ligases, catalytic domain"/>
    <property type="match status" value="1"/>
</dbReference>
<dbReference type="GO" id="GO:0008360">
    <property type="term" value="P:regulation of cell shape"/>
    <property type="evidence" value="ECO:0007669"/>
    <property type="project" value="UniProtKB-KW"/>
</dbReference>
<dbReference type="InterPro" id="IPR013221">
    <property type="entry name" value="Mur_ligase_cen"/>
</dbReference>
<evidence type="ECO:0000256" key="18">
    <source>
        <dbReference type="ARBA" id="ARBA00047632"/>
    </source>
</evidence>
<dbReference type="AlphaFoldDB" id="C2BIC7"/>
<dbReference type="Gene3D" id="3.90.190.20">
    <property type="entry name" value="Mur ligase, C-terminal domain"/>
    <property type="match status" value="1"/>
</dbReference>
<evidence type="ECO:0000256" key="13">
    <source>
        <dbReference type="ARBA" id="ARBA00022984"/>
    </source>
</evidence>
<dbReference type="InterPro" id="IPR036565">
    <property type="entry name" value="Mur-like_cat_sf"/>
</dbReference>
<keyword evidence="14 19" id="KW-0131">Cell cycle</keyword>
<dbReference type="EMBL" id="ABYO01000282">
    <property type="protein sequence ID" value="EEI85297.1"/>
    <property type="molecule type" value="Genomic_DNA"/>
</dbReference>
<keyword evidence="24" id="KW-1185">Reference proteome</keyword>
<evidence type="ECO:0000256" key="16">
    <source>
        <dbReference type="ARBA" id="ARBA00030398"/>
    </source>
</evidence>
<dbReference type="Gene3D" id="3.40.50.720">
    <property type="entry name" value="NAD(P)-binding Rossmann-like Domain"/>
    <property type="match status" value="1"/>
</dbReference>
<evidence type="ECO:0000256" key="3">
    <source>
        <dbReference type="ARBA" id="ARBA00004752"/>
    </source>
</evidence>
<dbReference type="UniPathway" id="UPA00219"/>
<keyword evidence="10 19" id="KW-0547">Nucleotide-binding</keyword>
<dbReference type="EC" id="6.3.2.9" evidence="5 19"/>
<accession>C2BIC7</accession>
<evidence type="ECO:0000256" key="5">
    <source>
        <dbReference type="ARBA" id="ARBA00012212"/>
    </source>
</evidence>
<evidence type="ECO:0000256" key="8">
    <source>
        <dbReference type="ARBA" id="ARBA00022598"/>
    </source>
</evidence>
<evidence type="ECO:0000313" key="23">
    <source>
        <dbReference type="EMBL" id="EEI85297.1"/>
    </source>
</evidence>
<comment type="similarity">
    <text evidence="4 19">Belongs to the MurCDEF family.</text>
</comment>
<evidence type="ECO:0000256" key="12">
    <source>
        <dbReference type="ARBA" id="ARBA00022960"/>
    </source>
</evidence>
<evidence type="ECO:0000256" key="19">
    <source>
        <dbReference type="HAMAP-Rule" id="MF_00639"/>
    </source>
</evidence>
<keyword evidence="12 19" id="KW-0133">Cell shape</keyword>
<evidence type="ECO:0000256" key="2">
    <source>
        <dbReference type="ARBA" id="ARBA00004496"/>
    </source>
</evidence>
<dbReference type="HOGENOM" id="CLU_032540_0_1_9"/>
<feature type="domain" description="Mur ligase central" evidence="22">
    <location>
        <begin position="109"/>
        <end position="285"/>
    </location>
</feature>
<keyword evidence="7 19" id="KW-0963">Cytoplasm</keyword>
<dbReference type="GO" id="GO:0004326">
    <property type="term" value="F:tetrahydrofolylpolyglutamate synthase activity"/>
    <property type="evidence" value="ECO:0007669"/>
    <property type="project" value="InterPro"/>
</dbReference>
<dbReference type="eggNOG" id="COG0771">
    <property type="taxonomic scope" value="Bacteria"/>
</dbReference>
<keyword evidence="13 19" id="KW-0573">Peptidoglycan synthesis</keyword>
<dbReference type="Proteomes" id="UP000005984">
    <property type="component" value="Unassembled WGS sequence"/>
</dbReference>
<dbReference type="PROSITE" id="PS01011">
    <property type="entry name" value="FOLYLPOLYGLU_SYNT_1"/>
    <property type="match status" value="1"/>
</dbReference>
<comment type="subcellular location">
    <subcellularLocation>
        <location evidence="2 19 20">Cytoplasm</location>
    </subcellularLocation>
</comment>
<dbReference type="GO" id="GO:0005737">
    <property type="term" value="C:cytoplasm"/>
    <property type="evidence" value="ECO:0007669"/>
    <property type="project" value="UniProtKB-SubCell"/>
</dbReference>